<reference evidence="2" key="1">
    <citation type="journal article" date="2023" name="Mol. Phylogenet. Evol.">
        <title>Genome-scale phylogeny and comparative genomics of the fungal order Sordariales.</title>
        <authorList>
            <person name="Hensen N."/>
            <person name="Bonometti L."/>
            <person name="Westerberg I."/>
            <person name="Brannstrom I.O."/>
            <person name="Guillou S."/>
            <person name="Cros-Aarteil S."/>
            <person name="Calhoun S."/>
            <person name="Haridas S."/>
            <person name="Kuo A."/>
            <person name="Mondo S."/>
            <person name="Pangilinan J."/>
            <person name="Riley R."/>
            <person name="LaButti K."/>
            <person name="Andreopoulos B."/>
            <person name="Lipzen A."/>
            <person name="Chen C."/>
            <person name="Yan M."/>
            <person name="Daum C."/>
            <person name="Ng V."/>
            <person name="Clum A."/>
            <person name="Steindorff A."/>
            <person name="Ohm R.A."/>
            <person name="Martin F."/>
            <person name="Silar P."/>
            <person name="Natvig D.O."/>
            <person name="Lalanne C."/>
            <person name="Gautier V."/>
            <person name="Ament-Velasquez S.L."/>
            <person name="Kruys A."/>
            <person name="Hutchinson M.I."/>
            <person name="Powell A.J."/>
            <person name="Barry K."/>
            <person name="Miller A.N."/>
            <person name="Grigoriev I.V."/>
            <person name="Debuchy R."/>
            <person name="Gladieux P."/>
            <person name="Hiltunen Thoren M."/>
            <person name="Johannesson H."/>
        </authorList>
    </citation>
    <scope>NUCLEOTIDE SEQUENCE</scope>
    <source>
        <strain evidence="2">CBS 232.78</strain>
    </source>
</reference>
<gene>
    <name evidence="2" type="ORF">B0H63DRAFT_495915</name>
</gene>
<evidence type="ECO:0000256" key="1">
    <source>
        <dbReference type="SAM" id="MobiDB-lite"/>
    </source>
</evidence>
<evidence type="ECO:0000313" key="2">
    <source>
        <dbReference type="EMBL" id="KAK3378347.1"/>
    </source>
</evidence>
<dbReference type="Proteomes" id="UP001285441">
    <property type="component" value="Unassembled WGS sequence"/>
</dbReference>
<sequence>MPVVAQMVSNISRLDDIHVSVFRQALTGILATDVAELTFAQIIDGLPTKDSFLESKPWQEGHLIFELNHVALCPGALEKTRGSSEAFDPAALTFPLPLLASFQETSQGTKQFQLKLIELLWYGCHKHSVYEEWRDQPRDKTKPRVFCAPAVFFHKRYLDFDQYPNGIADIVGHWAEAKIFGGVVVFDRGESGTEQFGALIEFLTGTQDLQKPYPIPIHATNRNRWRYDPNDAITRFNIFRDRYERKPRHRLPHQRNPVVNSAMNWPELEDRMWLVWQQYDHLRDNPPPEQADIDAAHERLKQITPSSPCWASQREP</sequence>
<proteinExistence type="predicted"/>
<feature type="region of interest" description="Disordered" evidence="1">
    <location>
        <begin position="285"/>
        <end position="316"/>
    </location>
</feature>
<protein>
    <submittedName>
        <fullName evidence="2">Uncharacterized protein</fullName>
    </submittedName>
</protein>
<accession>A0AAE0KLB9</accession>
<organism evidence="2 3">
    <name type="scientific">Podospora didyma</name>
    <dbReference type="NCBI Taxonomy" id="330526"/>
    <lineage>
        <taxon>Eukaryota</taxon>
        <taxon>Fungi</taxon>
        <taxon>Dikarya</taxon>
        <taxon>Ascomycota</taxon>
        <taxon>Pezizomycotina</taxon>
        <taxon>Sordariomycetes</taxon>
        <taxon>Sordariomycetidae</taxon>
        <taxon>Sordariales</taxon>
        <taxon>Podosporaceae</taxon>
        <taxon>Podospora</taxon>
    </lineage>
</organism>
<comment type="caution">
    <text evidence="2">The sequence shown here is derived from an EMBL/GenBank/DDBJ whole genome shotgun (WGS) entry which is preliminary data.</text>
</comment>
<dbReference type="EMBL" id="JAULSW010000006">
    <property type="protein sequence ID" value="KAK3378347.1"/>
    <property type="molecule type" value="Genomic_DNA"/>
</dbReference>
<dbReference type="AlphaFoldDB" id="A0AAE0KLB9"/>
<keyword evidence="3" id="KW-1185">Reference proteome</keyword>
<evidence type="ECO:0000313" key="3">
    <source>
        <dbReference type="Proteomes" id="UP001285441"/>
    </source>
</evidence>
<reference evidence="2" key="2">
    <citation type="submission" date="2023-06" db="EMBL/GenBank/DDBJ databases">
        <authorList>
            <consortium name="Lawrence Berkeley National Laboratory"/>
            <person name="Haridas S."/>
            <person name="Hensen N."/>
            <person name="Bonometti L."/>
            <person name="Westerberg I."/>
            <person name="Brannstrom I.O."/>
            <person name="Guillou S."/>
            <person name="Cros-Aarteil S."/>
            <person name="Calhoun S."/>
            <person name="Kuo A."/>
            <person name="Mondo S."/>
            <person name="Pangilinan J."/>
            <person name="Riley R."/>
            <person name="LaButti K."/>
            <person name="Andreopoulos B."/>
            <person name="Lipzen A."/>
            <person name="Chen C."/>
            <person name="Yanf M."/>
            <person name="Daum C."/>
            <person name="Ng V."/>
            <person name="Clum A."/>
            <person name="Steindorff A."/>
            <person name="Ohm R."/>
            <person name="Martin F."/>
            <person name="Silar P."/>
            <person name="Natvig D."/>
            <person name="Lalanne C."/>
            <person name="Gautier V."/>
            <person name="Ament-velasquez S.L."/>
            <person name="Kruys A."/>
            <person name="Hutchinson M.I."/>
            <person name="Powell A.J."/>
            <person name="Barry K."/>
            <person name="Miller A.N."/>
            <person name="Grigoriev I.V."/>
            <person name="Debuchy R."/>
            <person name="Gladieux P."/>
            <person name="Thoren M.H."/>
            <person name="Johannesson H."/>
        </authorList>
    </citation>
    <scope>NUCLEOTIDE SEQUENCE</scope>
    <source>
        <strain evidence="2">CBS 232.78</strain>
    </source>
</reference>
<name>A0AAE0KLB9_9PEZI</name>